<feature type="compositionally biased region" description="Low complexity" evidence="9">
    <location>
        <begin position="136"/>
        <end position="153"/>
    </location>
</feature>
<dbReference type="GO" id="GO:0000981">
    <property type="term" value="F:DNA-binding transcription factor activity, RNA polymerase II-specific"/>
    <property type="evidence" value="ECO:0007669"/>
    <property type="project" value="InterPro"/>
</dbReference>
<organism evidence="10 11">
    <name type="scientific">Owenia fusiformis</name>
    <name type="common">Polychaete worm</name>
    <dbReference type="NCBI Taxonomy" id="6347"/>
    <lineage>
        <taxon>Eukaryota</taxon>
        <taxon>Metazoa</taxon>
        <taxon>Spiralia</taxon>
        <taxon>Lophotrochozoa</taxon>
        <taxon>Annelida</taxon>
        <taxon>Polychaeta</taxon>
        <taxon>Sedentaria</taxon>
        <taxon>Canalipalpata</taxon>
        <taxon>Sabellida</taxon>
        <taxon>Oweniida</taxon>
        <taxon>Oweniidae</taxon>
        <taxon>Owenia</taxon>
    </lineage>
</organism>
<feature type="compositionally biased region" description="Polar residues" evidence="9">
    <location>
        <begin position="86"/>
        <end position="129"/>
    </location>
</feature>
<dbReference type="Pfam" id="PF00046">
    <property type="entry name" value="Homeodomain"/>
    <property type="match status" value="1"/>
</dbReference>
<dbReference type="GO" id="GO:0000978">
    <property type="term" value="F:RNA polymerase II cis-regulatory region sequence-specific DNA binding"/>
    <property type="evidence" value="ECO:0007669"/>
    <property type="project" value="TreeGrafter"/>
</dbReference>
<sequence length="303" mass="34104">MSLYSLKSPAAYNSFMSDSGGGGHREFTHSENPYRAYTSGYPYTSHTAAPSGSTHQNGTPTDYSSFSNPATQRLIHPSYNREDSPTPVNNNKPMPAATTSVITSTSPQDYSIKSRTTTEFATTKSSSQITDRDSAVDSPSPTPGSVGSPVSPGQPNKDNDKYVKEEEDGSDREDRDGEGGADNPNIQIYPWMRRVHLGHDQNGAETKRTRTSYTRHQTLELEKEFHFNRYLTRRRRIEIAHSLNLTERQIKIWFQNRRMKWKKEHKLAHLAKSQAKMLDLALAQRAAEAKMHHHAAHGHTLHL</sequence>
<evidence type="ECO:0000313" key="10">
    <source>
        <dbReference type="EMBL" id="CAH1773438.1"/>
    </source>
</evidence>
<reference evidence="10" key="1">
    <citation type="submission" date="2022-03" db="EMBL/GenBank/DDBJ databases">
        <authorList>
            <person name="Martin C."/>
        </authorList>
    </citation>
    <scope>NUCLEOTIDE SEQUENCE</scope>
</reference>
<comment type="subcellular location">
    <subcellularLocation>
        <location evidence="1 6 7">Nucleus</location>
    </subcellularLocation>
</comment>
<evidence type="ECO:0000256" key="9">
    <source>
        <dbReference type="SAM" id="MobiDB-lite"/>
    </source>
</evidence>
<evidence type="ECO:0000256" key="4">
    <source>
        <dbReference type="ARBA" id="ARBA00023155"/>
    </source>
</evidence>
<evidence type="ECO:0000313" key="11">
    <source>
        <dbReference type="Proteomes" id="UP000749559"/>
    </source>
</evidence>
<protein>
    <submittedName>
        <fullName evidence="10">Uncharacterized protein</fullName>
    </submittedName>
</protein>
<dbReference type="PRINTS" id="PR00024">
    <property type="entry name" value="HOMEOBOX"/>
</dbReference>
<dbReference type="SMART" id="SM00389">
    <property type="entry name" value="HOX"/>
    <property type="match status" value="1"/>
</dbReference>
<dbReference type="AlphaFoldDB" id="A0A8J1UAL6"/>
<keyword evidence="3 6" id="KW-0238">DNA-binding</keyword>
<dbReference type="InterPro" id="IPR001827">
    <property type="entry name" value="Homeobox_Antennapedia_CS"/>
</dbReference>
<dbReference type="GO" id="GO:0045944">
    <property type="term" value="P:positive regulation of transcription by RNA polymerase II"/>
    <property type="evidence" value="ECO:0007669"/>
    <property type="project" value="TreeGrafter"/>
</dbReference>
<dbReference type="PROSITE" id="PS00032">
    <property type="entry name" value="ANTENNAPEDIA"/>
    <property type="match status" value="1"/>
</dbReference>
<dbReference type="InterPro" id="IPR017970">
    <property type="entry name" value="Homeobox_CS"/>
</dbReference>
<feature type="compositionally biased region" description="Polar residues" evidence="9">
    <location>
        <begin position="41"/>
        <end position="71"/>
    </location>
</feature>
<dbReference type="InterPro" id="IPR001356">
    <property type="entry name" value="HD"/>
</dbReference>
<name>A0A8J1UAL6_OWEFU</name>
<keyword evidence="2" id="KW-0217">Developmental protein</keyword>
<dbReference type="SUPFAM" id="SSF46689">
    <property type="entry name" value="Homeodomain-like"/>
    <property type="match status" value="1"/>
</dbReference>
<comment type="caution">
    <text evidence="10">The sequence shown here is derived from an EMBL/GenBank/DDBJ whole genome shotgun (WGS) entry which is preliminary data.</text>
</comment>
<accession>A0A8J1UAL6</accession>
<proteinExistence type="inferred from homology"/>
<keyword evidence="5 6" id="KW-0539">Nucleus</keyword>
<dbReference type="GO" id="GO:0005654">
    <property type="term" value="C:nucleoplasm"/>
    <property type="evidence" value="ECO:0007669"/>
    <property type="project" value="TreeGrafter"/>
</dbReference>
<evidence type="ECO:0000256" key="7">
    <source>
        <dbReference type="RuleBase" id="RU000682"/>
    </source>
</evidence>
<dbReference type="FunFam" id="1.10.10.60:FF:000055">
    <property type="entry name" value="Homeobox protein Hox-A5"/>
    <property type="match status" value="1"/>
</dbReference>
<dbReference type="PRINTS" id="PR00025">
    <property type="entry name" value="ANTENNAPEDIA"/>
</dbReference>
<evidence type="ECO:0000256" key="8">
    <source>
        <dbReference type="RuleBase" id="RU004442"/>
    </source>
</evidence>
<dbReference type="Proteomes" id="UP000749559">
    <property type="component" value="Unassembled WGS sequence"/>
</dbReference>
<evidence type="ECO:0000256" key="3">
    <source>
        <dbReference type="ARBA" id="ARBA00023125"/>
    </source>
</evidence>
<dbReference type="InterPro" id="IPR009057">
    <property type="entry name" value="Homeodomain-like_sf"/>
</dbReference>
<keyword evidence="4 6" id="KW-0371">Homeobox</keyword>
<dbReference type="GO" id="GO:0009952">
    <property type="term" value="P:anterior/posterior pattern specification"/>
    <property type="evidence" value="ECO:0007669"/>
    <property type="project" value="TreeGrafter"/>
</dbReference>
<feature type="region of interest" description="Disordered" evidence="9">
    <location>
        <begin position="1"/>
        <end position="189"/>
    </location>
</feature>
<dbReference type="PANTHER" id="PTHR45771:SF6">
    <property type="entry name" value="HOMEOTIC PROTEIN SEX COMBS REDUCED"/>
    <property type="match status" value="1"/>
</dbReference>
<dbReference type="Gene3D" id="1.10.10.60">
    <property type="entry name" value="Homeodomain-like"/>
    <property type="match status" value="1"/>
</dbReference>
<keyword evidence="11" id="KW-1185">Reference proteome</keyword>
<dbReference type="EMBL" id="CAIIXF020000001">
    <property type="protein sequence ID" value="CAH1773438.1"/>
    <property type="molecule type" value="Genomic_DNA"/>
</dbReference>
<dbReference type="PANTHER" id="PTHR45771">
    <property type="entry name" value="HOMEOTIC PROTEIN DEFORMED"/>
    <property type="match status" value="1"/>
</dbReference>
<dbReference type="PROSITE" id="PS50071">
    <property type="entry name" value="HOMEOBOX_2"/>
    <property type="match status" value="1"/>
</dbReference>
<dbReference type="OrthoDB" id="6159439at2759"/>
<evidence type="ECO:0000256" key="1">
    <source>
        <dbReference type="ARBA" id="ARBA00004123"/>
    </source>
</evidence>
<dbReference type="InterPro" id="IPR050609">
    <property type="entry name" value="Antp_homeobox_Deformed_sf"/>
</dbReference>
<gene>
    <name evidence="10" type="ORF">OFUS_LOCUS1036</name>
</gene>
<evidence type="ECO:0000256" key="2">
    <source>
        <dbReference type="ARBA" id="ARBA00022473"/>
    </source>
</evidence>
<feature type="DNA-binding region" description="Homeobox" evidence="6">
    <location>
        <begin position="206"/>
        <end position="265"/>
    </location>
</feature>
<evidence type="ECO:0000256" key="6">
    <source>
        <dbReference type="PROSITE-ProRule" id="PRU00108"/>
    </source>
</evidence>
<dbReference type="InterPro" id="IPR017995">
    <property type="entry name" value="Homeobox_antennapedia"/>
</dbReference>
<dbReference type="CDD" id="cd00086">
    <property type="entry name" value="homeodomain"/>
    <property type="match status" value="1"/>
</dbReference>
<dbReference type="InterPro" id="IPR020479">
    <property type="entry name" value="HD_metazoa"/>
</dbReference>
<evidence type="ECO:0000256" key="5">
    <source>
        <dbReference type="ARBA" id="ARBA00023242"/>
    </source>
</evidence>
<dbReference type="PROSITE" id="PS00027">
    <property type="entry name" value="HOMEOBOX_1"/>
    <property type="match status" value="1"/>
</dbReference>
<comment type="similarity">
    <text evidence="8">Belongs to the Antp homeobox family.</text>
</comment>